<evidence type="ECO:0000313" key="1">
    <source>
        <dbReference type="EMBL" id="RTZ06069.1"/>
    </source>
</evidence>
<dbReference type="Proteomes" id="UP000280825">
    <property type="component" value="Unassembled WGS sequence"/>
</dbReference>
<name>A0A432CP58_9FLAO</name>
<evidence type="ECO:0000313" key="2">
    <source>
        <dbReference type="Proteomes" id="UP000280825"/>
    </source>
</evidence>
<sequence length="71" mass="8507">MPYIQYIFYDYADESGHSITSPRIEAEMVVFFAFLQTAKRYFNFTSNPVFLITFIIFSFEKNQCRLLNLEE</sequence>
<keyword evidence="2" id="KW-1185">Reference proteome</keyword>
<protein>
    <submittedName>
        <fullName evidence="1">Uncharacterized protein</fullName>
    </submittedName>
</protein>
<dbReference type="RefSeq" id="WP_126462544.1">
    <property type="nucleotide sequence ID" value="NZ_RYDJ01000004.1"/>
</dbReference>
<dbReference type="AlphaFoldDB" id="A0A432CP58"/>
<reference evidence="1 2" key="1">
    <citation type="submission" date="2018-12" db="EMBL/GenBank/DDBJ databases">
        <title>Flavobacterium sp. nov., isolated from glacier ice.</title>
        <authorList>
            <person name="Liu Q."/>
            <person name="Xin Y.-H."/>
        </authorList>
    </citation>
    <scope>NUCLEOTIDE SEQUENCE [LARGE SCALE GENOMIC DNA]</scope>
    <source>
        <strain evidence="1 2">RB1N8</strain>
    </source>
</reference>
<comment type="caution">
    <text evidence="1">The sequence shown here is derived from an EMBL/GenBank/DDBJ whole genome shotgun (WGS) entry which is preliminary data.</text>
</comment>
<proteinExistence type="predicted"/>
<dbReference type="EMBL" id="RYDJ01000004">
    <property type="protein sequence ID" value="RTZ06069.1"/>
    <property type="molecule type" value="Genomic_DNA"/>
</dbReference>
<organism evidence="1 2">
    <name type="scientific">Flavobacterium bomense</name>
    <dbReference type="NCBI Taxonomy" id="2497483"/>
    <lineage>
        <taxon>Bacteria</taxon>
        <taxon>Pseudomonadati</taxon>
        <taxon>Bacteroidota</taxon>
        <taxon>Flavobacteriia</taxon>
        <taxon>Flavobacteriales</taxon>
        <taxon>Flavobacteriaceae</taxon>
        <taxon>Flavobacterium</taxon>
    </lineage>
</organism>
<accession>A0A432CP58</accession>
<gene>
    <name evidence="1" type="ORF">EKL98_05980</name>
</gene>